<sequence>MHSPPLQQAESVLPASGQGEVCQQGLFPPATASVREGELEKDGSCSKAHFWGSLGEAAELLRFHLCGGTVRQM</sequence>
<protein>
    <submittedName>
        <fullName evidence="1">Protein CHLOROPLAST IMPORT APPARATUS 2</fullName>
    </submittedName>
</protein>
<reference evidence="1" key="1">
    <citation type="submission" date="2015-12" db="EMBL/GenBank/DDBJ databases">
        <title>Update maize B73 reference genome by single molecule sequencing technologies.</title>
        <authorList>
            <consortium name="Maize Genome Sequencing Project"/>
            <person name="Ware D."/>
        </authorList>
    </citation>
    <scope>NUCLEOTIDE SEQUENCE</scope>
    <source>
        <tissue evidence="1">Seedling</tissue>
    </source>
</reference>
<proteinExistence type="predicted"/>
<evidence type="ECO:0000313" key="1">
    <source>
        <dbReference type="EMBL" id="AQK66749.1"/>
    </source>
</evidence>
<accession>A0A1D6GUX6</accession>
<dbReference type="EMBL" id="CM000781">
    <property type="protein sequence ID" value="AQK66749.1"/>
    <property type="molecule type" value="Genomic_DNA"/>
</dbReference>
<organism evidence="1">
    <name type="scientific">Zea mays</name>
    <name type="common">Maize</name>
    <dbReference type="NCBI Taxonomy" id="4577"/>
    <lineage>
        <taxon>Eukaryota</taxon>
        <taxon>Viridiplantae</taxon>
        <taxon>Streptophyta</taxon>
        <taxon>Embryophyta</taxon>
        <taxon>Tracheophyta</taxon>
        <taxon>Spermatophyta</taxon>
        <taxon>Magnoliopsida</taxon>
        <taxon>Liliopsida</taxon>
        <taxon>Poales</taxon>
        <taxon>Poaceae</taxon>
        <taxon>PACMAD clade</taxon>
        <taxon>Panicoideae</taxon>
        <taxon>Andropogonodae</taxon>
        <taxon>Andropogoneae</taxon>
        <taxon>Tripsacinae</taxon>
        <taxon>Zea</taxon>
    </lineage>
</organism>
<name>A0A1D6GUX6_MAIZE</name>
<gene>
    <name evidence="1" type="ORF">ZEAMMB73_Zm00001d014664</name>
</gene>
<dbReference type="AlphaFoldDB" id="A0A1D6GUX6"/>